<dbReference type="RefSeq" id="WP_053602589.1">
    <property type="nucleotide sequence ID" value="NZ_CP012600.1"/>
</dbReference>
<dbReference type="PANTHER" id="PTHR40056">
    <property type="entry name" value="HYPOTHETICAL CYTOSOLIC PROTEIN"/>
    <property type="match status" value="1"/>
</dbReference>
<dbReference type="PATRIC" id="fig|1441095.3.peg.884"/>
<dbReference type="PANTHER" id="PTHR40056:SF1">
    <property type="entry name" value="DUF1836 DOMAIN-CONTAINING PROTEIN"/>
    <property type="match status" value="1"/>
</dbReference>
<gene>
    <name evidence="1" type="ORF">AM592_04020</name>
</gene>
<accession>A0A0M4FSA9</accession>
<dbReference type="Pfam" id="PF08876">
    <property type="entry name" value="DUF1836"/>
    <property type="match status" value="1"/>
</dbReference>
<organism evidence="1 2">
    <name type="scientific">Bacillus gobiensis</name>
    <dbReference type="NCBI Taxonomy" id="1441095"/>
    <lineage>
        <taxon>Bacteria</taxon>
        <taxon>Bacillati</taxon>
        <taxon>Bacillota</taxon>
        <taxon>Bacilli</taxon>
        <taxon>Bacillales</taxon>
        <taxon>Bacillaceae</taxon>
        <taxon>Bacillus</taxon>
    </lineage>
</organism>
<dbReference type="Proteomes" id="UP000067625">
    <property type="component" value="Chromosome"/>
</dbReference>
<sequence>MKLHNLNRMEMVKLLHSLKGEIDEKPLEIISKSERSKHDTVVPLFLMRYEKRKQKKDYGFSTNEIVELGNLCELTSLKPSAIQNWIKRDIKDLIGHPELGKKYSVDQVVILLIVRDLKSIYDFDTIRNILKLLFNNIDDRSDDVVSPIDFYEGCARLLSIMLSEEKNYSLKDNEITIILKKEAEQLAGLFPHLNNEDWEMVKELTAATVLSILCFHLQVSAQSIVQHALSDRPM</sequence>
<dbReference type="OrthoDB" id="2351599at2"/>
<evidence type="ECO:0000313" key="1">
    <source>
        <dbReference type="EMBL" id="ALC80843.1"/>
    </source>
</evidence>
<dbReference type="AlphaFoldDB" id="A0A0M4FSA9"/>
<dbReference type="InterPro" id="IPR014975">
    <property type="entry name" value="DUF1836"/>
</dbReference>
<dbReference type="STRING" id="1441095.AM592_04020"/>
<name>A0A0M4FSA9_9BACI</name>
<reference evidence="2" key="1">
    <citation type="submission" date="2015-08" db="EMBL/GenBank/DDBJ databases">
        <title>Genome sequencing project for genomic taxonomy and phylogenomics of Bacillus-like bacteria.</title>
        <authorList>
            <person name="Liu B."/>
            <person name="Wang J."/>
            <person name="Zhu Y."/>
            <person name="Liu G."/>
            <person name="Chen Q."/>
            <person name="Chen Z."/>
            <person name="Lan J."/>
            <person name="Che J."/>
            <person name="Ge C."/>
            <person name="Shi H."/>
            <person name="Pan Z."/>
            <person name="Liu X."/>
        </authorList>
    </citation>
    <scope>NUCLEOTIDE SEQUENCE [LARGE SCALE GENOMIC DNA]</scope>
    <source>
        <strain evidence="2">FJAT-4402</strain>
    </source>
</reference>
<evidence type="ECO:0000313" key="2">
    <source>
        <dbReference type="Proteomes" id="UP000067625"/>
    </source>
</evidence>
<keyword evidence="2" id="KW-1185">Reference proteome</keyword>
<evidence type="ECO:0008006" key="3">
    <source>
        <dbReference type="Google" id="ProtNLM"/>
    </source>
</evidence>
<protein>
    <recommendedName>
        <fullName evidence="3">DUF1836 domain-containing protein</fullName>
    </recommendedName>
</protein>
<reference evidence="1 2" key="2">
    <citation type="journal article" date="2016" name="Int. J. Syst. Evol. Microbiol.">
        <title>Bacillus gobiensis sp. nov., isolated from a soil sample.</title>
        <authorList>
            <person name="Liu B."/>
            <person name="Liu G.H."/>
            <person name="Cetin S."/>
            <person name="Schumann P."/>
            <person name="Pan Z.Z."/>
            <person name="Chen Q.Q."/>
        </authorList>
    </citation>
    <scope>NUCLEOTIDE SEQUENCE [LARGE SCALE GENOMIC DNA]</scope>
    <source>
        <strain evidence="1 2">FJAT-4402</strain>
    </source>
</reference>
<dbReference type="EMBL" id="CP012600">
    <property type="protein sequence ID" value="ALC80843.1"/>
    <property type="molecule type" value="Genomic_DNA"/>
</dbReference>
<proteinExistence type="predicted"/>